<evidence type="ECO:0000313" key="2">
    <source>
        <dbReference type="Proteomes" id="UP001596512"/>
    </source>
</evidence>
<dbReference type="Proteomes" id="UP001596512">
    <property type="component" value="Unassembled WGS sequence"/>
</dbReference>
<sequence length="178" mass="19974">MAAWIAATASVLVAVIAGVLTYVNSRRLSARQARLDRVNSQLEEFYGPLYALSEAGGSAWKAFRAKHRPGGAYFDGGESEEDRVEWVRWMSSVFMPINRRMYEIVVTKTHLLDDVDLPPCLLDFCAHVAGYEAVVRQWELGDTSSPTSLLNHPGEPLRVYLKTSYLRIKDQQQKLLGA</sequence>
<reference evidence="2" key="1">
    <citation type="journal article" date="2019" name="Int. J. Syst. Evol. Microbiol.">
        <title>The Global Catalogue of Microorganisms (GCM) 10K type strain sequencing project: providing services to taxonomists for standard genome sequencing and annotation.</title>
        <authorList>
            <consortium name="The Broad Institute Genomics Platform"/>
            <consortium name="The Broad Institute Genome Sequencing Center for Infectious Disease"/>
            <person name="Wu L."/>
            <person name="Ma J."/>
        </authorList>
    </citation>
    <scope>NUCLEOTIDE SEQUENCE [LARGE SCALE GENOMIC DNA]</scope>
    <source>
        <strain evidence="2">JCM 17695</strain>
    </source>
</reference>
<dbReference type="EMBL" id="JBHTEY010000004">
    <property type="protein sequence ID" value="MFC7618309.1"/>
    <property type="molecule type" value="Genomic_DNA"/>
</dbReference>
<protein>
    <recommendedName>
        <fullName evidence="3">DUF4760 domain-containing protein</fullName>
    </recommendedName>
</protein>
<gene>
    <name evidence="1" type="ORF">ACFQV2_38010</name>
</gene>
<organism evidence="1 2">
    <name type="scientific">Actinokineospora soli</name>
    <dbReference type="NCBI Taxonomy" id="1048753"/>
    <lineage>
        <taxon>Bacteria</taxon>
        <taxon>Bacillati</taxon>
        <taxon>Actinomycetota</taxon>
        <taxon>Actinomycetes</taxon>
        <taxon>Pseudonocardiales</taxon>
        <taxon>Pseudonocardiaceae</taxon>
        <taxon>Actinokineospora</taxon>
    </lineage>
</organism>
<proteinExistence type="predicted"/>
<accession>A0ABW2TWZ1</accession>
<evidence type="ECO:0000313" key="1">
    <source>
        <dbReference type="EMBL" id="MFC7618309.1"/>
    </source>
</evidence>
<comment type="caution">
    <text evidence="1">The sequence shown here is derived from an EMBL/GenBank/DDBJ whole genome shotgun (WGS) entry which is preliminary data.</text>
</comment>
<evidence type="ECO:0008006" key="3">
    <source>
        <dbReference type="Google" id="ProtNLM"/>
    </source>
</evidence>
<keyword evidence="2" id="KW-1185">Reference proteome</keyword>
<name>A0ABW2TWZ1_9PSEU</name>